<accession>A0A401FNN8</accession>
<organism evidence="1 2">
    <name type="scientific">Lentilactobacillus kosonis</name>
    <dbReference type="NCBI Taxonomy" id="2810561"/>
    <lineage>
        <taxon>Bacteria</taxon>
        <taxon>Bacillati</taxon>
        <taxon>Bacillota</taxon>
        <taxon>Bacilli</taxon>
        <taxon>Lactobacillales</taxon>
        <taxon>Lactobacillaceae</taxon>
        <taxon>Lentilactobacillus</taxon>
    </lineage>
</organism>
<keyword evidence="2" id="KW-1185">Reference proteome</keyword>
<reference evidence="1 2" key="1">
    <citation type="submission" date="2017-11" db="EMBL/GenBank/DDBJ databases">
        <title>Draft Genome Sequence of Lactobacillus curieae NBRC 111893 isolated from Koso, a Japanese sugar-Vegetable Fermented Beverage.</title>
        <authorList>
            <person name="Chiou T.Y."/>
            <person name="Oshima K."/>
            <person name="Suda W."/>
            <person name="Hattori M."/>
            <person name="Takahashi T."/>
        </authorList>
    </citation>
    <scope>NUCLEOTIDE SEQUENCE [LARGE SCALE GENOMIC DNA]</scope>
    <source>
        <strain evidence="1 2">NBRC111893</strain>
    </source>
</reference>
<evidence type="ECO:0000313" key="1">
    <source>
        <dbReference type="EMBL" id="GAY73974.1"/>
    </source>
</evidence>
<comment type="caution">
    <text evidence="1">The sequence shown here is derived from an EMBL/GenBank/DDBJ whole genome shotgun (WGS) entry which is preliminary data.</text>
</comment>
<dbReference type="Proteomes" id="UP000286974">
    <property type="component" value="Unassembled WGS sequence"/>
</dbReference>
<dbReference type="EMBL" id="BEXA01000005">
    <property type="protein sequence ID" value="GAY73974.1"/>
    <property type="molecule type" value="Genomic_DNA"/>
</dbReference>
<evidence type="ECO:0000313" key="2">
    <source>
        <dbReference type="Proteomes" id="UP000286974"/>
    </source>
</evidence>
<name>A0A401FNN8_9LACO</name>
<sequence length="64" mass="7321">MLASTNKSRRLNRSDQVPAHSEIKICGKEVAKVVNIIQVPEEDFSAIYHRIAKNTAEEPKRKKF</sequence>
<dbReference type="AlphaFoldDB" id="A0A401FNN8"/>
<protein>
    <submittedName>
        <fullName evidence="1">Uncharacterized protein</fullName>
    </submittedName>
</protein>
<gene>
    <name evidence="1" type="ORF">NBRC111893_2120</name>
</gene>
<proteinExistence type="predicted"/>